<dbReference type="PIRSF" id="PIRSF037238">
    <property type="entry name" value="Carboxypeptidase_G2"/>
    <property type="match status" value="1"/>
</dbReference>
<evidence type="ECO:0000256" key="3">
    <source>
        <dbReference type="ARBA" id="ARBA00023285"/>
    </source>
</evidence>
<evidence type="ECO:0000256" key="4">
    <source>
        <dbReference type="PIRSR" id="PIRSR037238-1"/>
    </source>
</evidence>
<evidence type="ECO:0000313" key="7">
    <source>
        <dbReference type="Proteomes" id="UP000295765"/>
    </source>
</evidence>
<evidence type="ECO:0000259" key="5">
    <source>
        <dbReference type="Pfam" id="PF07687"/>
    </source>
</evidence>
<dbReference type="Pfam" id="PF07687">
    <property type="entry name" value="M20_dimer"/>
    <property type="match status" value="1"/>
</dbReference>
<dbReference type="InterPro" id="IPR050072">
    <property type="entry name" value="Peptidase_M20A"/>
</dbReference>
<name>A0A4R2L7J9_9GAMM</name>
<dbReference type="SUPFAM" id="SSF55031">
    <property type="entry name" value="Bacterial exopeptidase dimerisation domain"/>
    <property type="match status" value="1"/>
</dbReference>
<dbReference type="Gene3D" id="3.30.70.360">
    <property type="match status" value="1"/>
</dbReference>
<dbReference type="Proteomes" id="UP000295765">
    <property type="component" value="Unassembled WGS sequence"/>
</dbReference>
<feature type="domain" description="Peptidase M20 dimerisation" evidence="5">
    <location>
        <begin position="199"/>
        <end position="297"/>
    </location>
</feature>
<dbReference type="NCBIfam" id="NF005602">
    <property type="entry name" value="PRK07338.1"/>
    <property type="match status" value="1"/>
</dbReference>
<feature type="active site" evidence="4">
    <location>
        <position position="102"/>
    </location>
</feature>
<dbReference type="GO" id="GO:0004180">
    <property type="term" value="F:carboxypeptidase activity"/>
    <property type="evidence" value="ECO:0007669"/>
    <property type="project" value="UniProtKB-KW"/>
</dbReference>
<keyword evidence="2" id="KW-0378">Hydrolase</keyword>
<keyword evidence="6" id="KW-0121">Carboxypeptidase</keyword>
<feature type="active site" description="Proton acceptor" evidence="4">
    <location>
        <position position="163"/>
    </location>
</feature>
<dbReference type="EMBL" id="SLWY01000006">
    <property type="protein sequence ID" value="TCO81948.1"/>
    <property type="molecule type" value="Genomic_DNA"/>
</dbReference>
<dbReference type="PANTHER" id="PTHR43808">
    <property type="entry name" value="ACETYLORNITHINE DEACETYLASE"/>
    <property type="match status" value="1"/>
</dbReference>
<reference evidence="6 7" key="1">
    <citation type="submission" date="2019-03" db="EMBL/GenBank/DDBJ databases">
        <title>Genomic Encyclopedia of Type Strains, Phase IV (KMG-IV): sequencing the most valuable type-strain genomes for metagenomic binning, comparative biology and taxonomic classification.</title>
        <authorList>
            <person name="Goeker M."/>
        </authorList>
    </citation>
    <scope>NUCLEOTIDE SEQUENCE [LARGE SCALE GENOMIC DNA]</scope>
    <source>
        <strain evidence="6 7">DSM 25287</strain>
    </source>
</reference>
<protein>
    <submittedName>
        <fullName evidence="6">Glutamate carboxypeptidase</fullName>
    </submittedName>
</protein>
<gene>
    <name evidence="6" type="ORF">EV699_10642</name>
</gene>
<organism evidence="6 7">
    <name type="scientific">Plasticicumulans lactativorans</name>
    <dbReference type="NCBI Taxonomy" id="1133106"/>
    <lineage>
        <taxon>Bacteria</taxon>
        <taxon>Pseudomonadati</taxon>
        <taxon>Pseudomonadota</taxon>
        <taxon>Gammaproteobacteria</taxon>
        <taxon>Candidatus Competibacteraceae</taxon>
        <taxon>Plasticicumulans</taxon>
    </lineage>
</organism>
<sequence length="415" mass="43679">MGRFDALLAPLDGGREAMLEQVLAWSAINSGSLHREGLARQADALADAFGSTLGVTVTREALAPQAVVDARGEPLERPLGELLRLRQRPQAPWQVLLVGHYDTVFGADHAFQTPRRVDADTVNGPGVADLKGGLVVMLHALAVLEASPWVGRLGWEVILNPDEEIGSPGSAPHLAAAAQRHHLGLVYEPALADGTLAGARKGSGNFSLVVRGRGAHAGRDHARGRNAVVAAAEFAADIARWSGALPGVTVNPAALDGGSAVNVVPERAVLRFNVRVASGDEQAWVEARLAERVAALNAREGYAATLHGGFGRPPKVLDARQQVLYELVRDCGEHLGLALRWQPTGGCCDGNNLAAAGLPNVDTLGVRGGEIHSEREFLCVDSLTERARLSALLLLRLAAGEIDDAPFARGEPACC</sequence>
<dbReference type="InterPro" id="IPR011650">
    <property type="entry name" value="Peptidase_M20_dimer"/>
</dbReference>
<keyword evidence="6" id="KW-0645">Protease</keyword>
<evidence type="ECO:0000256" key="2">
    <source>
        <dbReference type="ARBA" id="ARBA00022801"/>
    </source>
</evidence>
<evidence type="ECO:0000313" key="6">
    <source>
        <dbReference type="EMBL" id="TCO81948.1"/>
    </source>
</evidence>
<comment type="caution">
    <text evidence="6">The sequence shown here is derived from an EMBL/GenBank/DDBJ whole genome shotgun (WGS) entry which is preliminary data.</text>
</comment>
<keyword evidence="3" id="KW-0170">Cobalt</keyword>
<dbReference type="InterPro" id="IPR002933">
    <property type="entry name" value="Peptidase_M20"/>
</dbReference>
<dbReference type="RefSeq" id="WP_243662577.1">
    <property type="nucleotide sequence ID" value="NZ_SLWY01000006.1"/>
</dbReference>
<dbReference type="SUPFAM" id="SSF53187">
    <property type="entry name" value="Zn-dependent exopeptidases"/>
    <property type="match status" value="1"/>
</dbReference>
<keyword evidence="7" id="KW-1185">Reference proteome</keyword>
<dbReference type="Gene3D" id="3.40.630.10">
    <property type="entry name" value="Zn peptidases"/>
    <property type="match status" value="1"/>
</dbReference>
<dbReference type="Pfam" id="PF01546">
    <property type="entry name" value="Peptidase_M20"/>
    <property type="match status" value="1"/>
</dbReference>
<dbReference type="InterPro" id="IPR036264">
    <property type="entry name" value="Bact_exopeptidase_dim_dom"/>
</dbReference>
<evidence type="ECO:0000256" key="1">
    <source>
        <dbReference type="ARBA" id="ARBA00022723"/>
    </source>
</evidence>
<dbReference type="InterPro" id="IPR017150">
    <property type="entry name" value="Pept_M20_glutamate_carboxypep"/>
</dbReference>
<dbReference type="PANTHER" id="PTHR43808:SF9">
    <property type="entry name" value="BLL0789 PROTEIN"/>
    <property type="match status" value="1"/>
</dbReference>
<proteinExistence type="predicted"/>
<dbReference type="AlphaFoldDB" id="A0A4R2L7J9"/>
<dbReference type="GO" id="GO:0046872">
    <property type="term" value="F:metal ion binding"/>
    <property type="evidence" value="ECO:0007669"/>
    <property type="project" value="UniProtKB-KW"/>
</dbReference>
<keyword evidence="1" id="KW-0479">Metal-binding</keyword>
<accession>A0A4R2L7J9</accession>